<dbReference type="AlphaFoldDB" id="A0A5S4H4B0"/>
<keyword evidence="2" id="KW-0812">Transmembrane</keyword>
<organism evidence="3 4">
    <name type="scientific">Actinomadura geliboluensis</name>
    <dbReference type="NCBI Taxonomy" id="882440"/>
    <lineage>
        <taxon>Bacteria</taxon>
        <taxon>Bacillati</taxon>
        <taxon>Actinomycetota</taxon>
        <taxon>Actinomycetes</taxon>
        <taxon>Streptosporangiales</taxon>
        <taxon>Thermomonosporaceae</taxon>
        <taxon>Actinomadura</taxon>
    </lineage>
</organism>
<evidence type="ECO:0000256" key="2">
    <source>
        <dbReference type="SAM" id="Phobius"/>
    </source>
</evidence>
<keyword evidence="2" id="KW-0472">Membrane</keyword>
<proteinExistence type="predicted"/>
<evidence type="ECO:0000313" key="4">
    <source>
        <dbReference type="Proteomes" id="UP000305238"/>
    </source>
</evidence>
<dbReference type="Proteomes" id="UP000305238">
    <property type="component" value="Unassembled WGS sequence"/>
</dbReference>
<keyword evidence="4" id="KW-1185">Reference proteome</keyword>
<gene>
    <name evidence="3" type="ORF">ETD96_13450</name>
</gene>
<dbReference type="OrthoDB" id="3471506at2"/>
<keyword evidence="2" id="KW-1133">Transmembrane helix</keyword>
<dbReference type="EMBL" id="VCKZ01000077">
    <property type="protein sequence ID" value="TMR39947.1"/>
    <property type="molecule type" value="Genomic_DNA"/>
</dbReference>
<evidence type="ECO:0000313" key="3">
    <source>
        <dbReference type="EMBL" id="TMR39947.1"/>
    </source>
</evidence>
<comment type="caution">
    <text evidence="3">The sequence shown here is derived from an EMBL/GenBank/DDBJ whole genome shotgun (WGS) entry which is preliminary data.</text>
</comment>
<evidence type="ECO:0000256" key="1">
    <source>
        <dbReference type="SAM" id="MobiDB-lite"/>
    </source>
</evidence>
<name>A0A5S4H4B0_9ACTN</name>
<sequence>MEQAWRSGHVRIVTVSAVVLAAAAMAIVLGSRTAPGSACGCAADPSCSWMTDGPGPPRVPFFGRRPAPHGRHAGDRDHVPRHAFSIPLDGDGFVFKVSLYRGLGGGVASSFTRDGIAFTFEGGAGVGGSFSVGSAVGRPDAGLAFEARASMSGRLHVLRPPDFGLTLSRNGVMRGYMDAKTGNFRTRFRSRPISLTGGRVEAHAAAPVTRRSWSLGTEFKVAAGYTVTVPWGGLLSLWTGVFGTVPGRAPPAQPPELLGYLGVPNRAAVRPSRGVDLRKVRAQAMLAGQGAGHGRAVSAGDRRTRIRCLRASATPPRTGPRKGPSSVAPEGRDPAGCRRAASHGPDIEPGDLEIRHYCRSAN</sequence>
<feature type="transmembrane region" description="Helical" evidence="2">
    <location>
        <begin position="12"/>
        <end position="31"/>
    </location>
</feature>
<protein>
    <submittedName>
        <fullName evidence="3">Uncharacterized protein</fullName>
    </submittedName>
</protein>
<feature type="region of interest" description="Disordered" evidence="1">
    <location>
        <begin position="311"/>
        <end position="351"/>
    </location>
</feature>
<reference evidence="3 4" key="1">
    <citation type="submission" date="2019-05" db="EMBL/GenBank/DDBJ databases">
        <title>Draft genome sequence of Actinomadura geliboluensis A8036.</title>
        <authorList>
            <person name="Saricaoglu S."/>
            <person name="Isik K."/>
        </authorList>
    </citation>
    <scope>NUCLEOTIDE SEQUENCE [LARGE SCALE GENOMIC DNA]</scope>
    <source>
        <strain evidence="3 4">A8036</strain>
    </source>
</reference>
<dbReference type="RefSeq" id="WP_138636667.1">
    <property type="nucleotide sequence ID" value="NZ_VCKZ01000077.1"/>
</dbReference>
<accession>A0A5S4H4B0</accession>